<organism evidence="10 11">
    <name type="scientific">Paramecium primaurelia</name>
    <dbReference type="NCBI Taxonomy" id="5886"/>
    <lineage>
        <taxon>Eukaryota</taxon>
        <taxon>Sar</taxon>
        <taxon>Alveolata</taxon>
        <taxon>Ciliophora</taxon>
        <taxon>Intramacronucleata</taxon>
        <taxon>Oligohymenophorea</taxon>
        <taxon>Peniculida</taxon>
        <taxon>Parameciidae</taxon>
        <taxon>Paramecium</taxon>
    </lineage>
</organism>
<comment type="subcellular location">
    <subcellularLocation>
        <location evidence="1">Membrane</location>
        <topology evidence="1">Single-pass type II membrane protein</topology>
    </subcellularLocation>
</comment>
<evidence type="ECO:0000256" key="6">
    <source>
        <dbReference type="ARBA" id="ARBA00023054"/>
    </source>
</evidence>
<evidence type="ECO:0000256" key="4">
    <source>
        <dbReference type="ARBA" id="ARBA00022968"/>
    </source>
</evidence>
<evidence type="ECO:0000256" key="8">
    <source>
        <dbReference type="SAM" id="Coils"/>
    </source>
</evidence>
<keyword evidence="4" id="KW-0735">Signal-anchor</keyword>
<evidence type="ECO:0000313" key="11">
    <source>
        <dbReference type="Proteomes" id="UP000688137"/>
    </source>
</evidence>
<sequence length="1560" mass="183252">MKLSYALYNHLSSLKVFETIKQANKNPIILTESQQNLVENGIAVGKLVKSIHNLKQEISQRTLTPIVQLDQLKQITTASTKLYNWNIIINAINQLQIPNDINNDIKKLILMGDVQVIEDTLNQLFDFYLKMQQVRLSKSKTSPNHRNRILSEQQPQVQGYNHLNLSQSQEQIQISDSNTLEYFTQLLSKWLNLQYKQVISLYAENFKFWAQIVTKGVQRVYEPIISIYKDIFLSVEHLQNLISMEKDKALAFSLNLLKPGLISKSPEVCIETIKTLGNFVIQAYNNKISYKEDIYQWYVESCFQTTLLSIKRHPQLVDSLVDLMILFCKFHLVDLFTSILKQHSANNIEMLVNVEKLFNSLTPDYILEIQSMGIMQQWLEQGLEILENTNTLKSDEKICILRLIHNIWLKNQYQQYQERVHNVFKIATTDPRECVAIFSIQFLFSALEYFGKNKIPEAPILYKIIAIQLVELTNENLVHFILQNLLIVFQTMPTIPLSIVLDPFIVNLQEKTYPSLFVFNFLGNVANNPNLTTKSQIQLMDLLSKIAIYDTLHYRIASQIFLQMVTNTQNTPSTQEFVQKFVKISLAVYFSVHKKSDKKKPNQQIVDKQRKAQIIEVLKSLAQINNENINLVIKMMAGHTNLQFKMISKQNKGLQILLSLLGDINEIMQQVELEYQEAQTNKQIYSESSVKEVQQVQENLKKFSKIKLTKEEQYHLASLRMPKETDPKVINDISTIKKQYQEKQLEKEISKFTQEEQLKQKKEKLRRQLEKRQIEQGIASLNQKDVTVKLLFPDGSRQTELAKEKKHGLVTFELLDLNLEEEIEKLMVEQILRKYTKVFRYIFTKYANTCLQGMKQPNSFDQYQQRTESINIAEISKFIHDYEIAISIENVQALARQVGTQILHNKTEFKEFDQIGFNQFVIQLSIVLSKNKLADIQPYQCLIKFINHLRSVTASKGQSTALFDDPESQYFMENDIIKEFNQQLLIDPNYELPQGYKKITTFEIQFSYEMPVLDDNVHVPYQILNDLLRDALGINIIEPISKKVIVFKAKPDAFGYIQSKLQQEHTDDQFKIKHKKTKEVNISLQKKKVLEIEPKRELSLNMKLAIAKCNLKDKFIAENVANLLDDMIFAIEHNKQQATRQNQIINRVLEDKKQQQLEQELQEQKKEQLRKQREKEIKDKLKEEREKQKQLQQSLERERLEKNKTENNLKKEQLDKRMNYLTEQKQKIKEKNEKEKEEQLRRILEEKDKKEKEIQMKKHNFQEFNQKQITKLKEIISQGQNKQQQSEKEKQDQLKKQKYLLEQARSKILTQNQSRIQEQKNLEKEIENKFKSTSYQKIIEKYQFGLNSLFQFLIKETFLPIGQPSSREQITFKTFAWFTDRFNLCPEIVSKDDVLQLFRYLTRSKEVIDGIPPGMNYDEFLQALHRISIKGSVIFNKVAVNLKSQKGKLDIKTIKQIVEAEQIVDQEPQSQSPKAESIVIETPLRNKSKSNYLESSKILKEQQIFFQQSNEQTFESLILYLDVSNDKNQLDQRFRKTLEERKVPTKLRRKILTEKLGIQN</sequence>
<comment type="similarity">
    <text evidence="2">Belongs to the GOLM family.</text>
</comment>
<proteinExistence type="inferred from homology"/>
<name>A0A8S1LXA1_PARPR</name>
<evidence type="ECO:0000256" key="5">
    <source>
        <dbReference type="ARBA" id="ARBA00022989"/>
    </source>
</evidence>
<dbReference type="Proteomes" id="UP000688137">
    <property type="component" value="Unassembled WGS sequence"/>
</dbReference>
<reference evidence="10" key="1">
    <citation type="submission" date="2021-01" db="EMBL/GenBank/DDBJ databases">
        <authorList>
            <consortium name="Genoscope - CEA"/>
            <person name="William W."/>
        </authorList>
    </citation>
    <scope>NUCLEOTIDE SEQUENCE</scope>
</reference>
<protein>
    <submittedName>
        <fullName evidence="10">Uncharacterized protein</fullName>
    </submittedName>
</protein>
<evidence type="ECO:0000313" key="10">
    <source>
        <dbReference type="EMBL" id="CAD8070181.1"/>
    </source>
</evidence>
<feature type="coiled-coil region" evidence="8">
    <location>
        <begin position="742"/>
        <end position="775"/>
    </location>
</feature>
<feature type="coiled-coil region" evidence="8">
    <location>
        <begin position="661"/>
        <end position="688"/>
    </location>
</feature>
<dbReference type="OMA" id="MIFAIEH"/>
<keyword evidence="11" id="KW-1185">Reference proteome</keyword>
<dbReference type="EMBL" id="CAJJDM010000045">
    <property type="protein sequence ID" value="CAD8070181.1"/>
    <property type="molecule type" value="Genomic_DNA"/>
</dbReference>
<keyword evidence="6 8" id="KW-0175">Coiled coil</keyword>
<gene>
    <name evidence="10" type="ORF">PPRIM_AZ9-3.1.T0450099</name>
</gene>
<accession>A0A8S1LXA1</accession>
<dbReference type="InterPro" id="IPR026139">
    <property type="entry name" value="GOLM1/CASC4"/>
</dbReference>
<keyword evidence="5" id="KW-1133">Transmembrane helix</keyword>
<evidence type="ECO:0000256" key="9">
    <source>
        <dbReference type="SAM" id="MobiDB-lite"/>
    </source>
</evidence>
<evidence type="ECO:0000256" key="2">
    <source>
        <dbReference type="ARBA" id="ARBA00007474"/>
    </source>
</evidence>
<feature type="region of interest" description="Disordered" evidence="9">
    <location>
        <begin position="1181"/>
        <end position="1209"/>
    </location>
</feature>
<evidence type="ECO:0000256" key="1">
    <source>
        <dbReference type="ARBA" id="ARBA00004606"/>
    </source>
</evidence>
<keyword evidence="3" id="KW-0812">Transmembrane</keyword>
<evidence type="ECO:0000256" key="7">
    <source>
        <dbReference type="ARBA" id="ARBA00023136"/>
    </source>
</evidence>
<keyword evidence="7" id="KW-0472">Membrane</keyword>
<dbReference type="GO" id="GO:0016020">
    <property type="term" value="C:membrane"/>
    <property type="evidence" value="ECO:0007669"/>
    <property type="project" value="UniProtKB-SubCell"/>
</dbReference>
<dbReference type="PANTHER" id="PTHR15896">
    <property type="entry name" value="GOLGI PHOSPHOPROTEIN 2/GP73-RELATED"/>
    <property type="match status" value="1"/>
</dbReference>
<evidence type="ECO:0000256" key="3">
    <source>
        <dbReference type="ARBA" id="ARBA00022692"/>
    </source>
</evidence>
<comment type="caution">
    <text evidence="10">The sequence shown here is derived from an EMBL/GenBank/DDBJ whole genome shotgun (WGS) entry which is preliminary data.</text>
</comment>
<dbReference type="PANTHER" id="PTHR15896:SF10">
    <property type="entry name" value="CHROMOSOME UNDETERMINED SCAFFOLD_98, WHOLE GENOME SHOTGUN SEQUENCE"/>
    <property type="match status" value="1"/>
</dbReference>